<comment type="subcellular location">
    <subcellularLocation>
        <location evidence="1">Membrane</location>
        <topology evidence="1">Multi-pass membrane protein</topology>
    </subcellularLocation>
</comment>
<feature type="transmembrane region" description="Helical" evidence="6">
    <location>
        <begin position="269"/>
        <end position="291"/>
    </location>
</feature>
<dbReference type="GO" id="GO:0007189">
    <property type="term" value="P:adenylate cyclase-activating G protein-coupled receptor signaling pathway"/>
    <property type="evidence" value="ECO:0007669"/>
    <property type="project" value="TreeGrafter"/>
</dbReference>
<sequence length="583" mass="64705">MRSPKRANRSVPDFSAVLSMARTSPRGDPIDSIAQPKGQKPNILTADAASTIADLISKIAIRRAIGVADQSYDFSPRAQPPLHARWFSIFSRRIGEVAWPDCTISERMLILVLVLVPKEEAQSARGFWSDPPNTRASTPLYQFSINATNFRFKPGKGVSRQTLIALDEGSRPLVFERNGRPPHSPPLGANSHHSSPGDTNSLSLGQRGNKAESSIFCIWKSSSDQYTMILRTALHFILEQRRIDDGHAIIQRRMTPKIIDPLPVSHRRGLIAVGVTSLLSAISTVGLFLFITYRLVFWRKQHPNYIGFNQYIILIYNLLIADFQEALGFLLSIEWIARNHISVDSPTCPAQGWLLQIGDPASGIFVTAIAVHTFLLVVMGRKMSHRTFIFFVVGLWGFCLLLVLTPTAMHGRKTFAPSGAWLSVVYFCVAGALIASSGFVDVVMYAMTRRALIVDSQPSNIDRTYASARHQQNHNHIATVTAENRASRALSRRSYQHHRRRDTERTHRRGSADNIIQEQPDLEMLGFGMGKVYQKTTIEITSEPLDAREDVSTGTASSTGPSYELVNPIDGIPVPGGGWMSPK</sequence>
<dbReference type="STRING" id="396776.A0A0J8S5D1"/>
<dbReference type="SUPFAM" id="SSF81321">
    <property type="entry name" value="Family A G protein-coupled receptor-like"/>
    <property type="match status" value="1"/>
</dbReference>
<feature type="compositionally biased region" description="Polar residues" evidence="5">
    <location>
        <begin position="191"/>
        <end position="206"/>
    </location>
</feature>
<dbReference type="eggNOG" id="ENOG502RYZC">
    <property type="taxonomic scope" value="Eukaryota"/>
</dbReference>
<dbReference type="Gene3D" id="1.20.1070.10">
    <property type="entry name" value="Rhodopsin 7-helix transmembrane proteins"/>
    <property type="match status" value="1"/>
</dbReference>
<accession>A0A0J8S5D1</accession>
<dbReference type="Proteomes" id="UP000054563">
    <property type="component" value="Unassembled WGS sequence"/>
</dbReference>
<feature type="region of interest" description="Disordered" evidence="5">
    <location>
        <begin position="174"/>
        <end position="206"/>
    </location>
</feature>
<keyword evidence="2 6" id="KW-0812">Transmembrane</keyword>
<dbReference type="AlphaFoldDB" id="A0A0J8S5D1"/>
<feature type="transmembrane region" description="Helical" evidence="6">
    <location>
        <begin position="420"/>
        <end position="440"/>
    </location>
</feature>
<feature type="transmembrane region" description="Helical" evidence="6">
    <location>
        <begin position="353"/>
        <end position="376"/>
    </location>
</feature>
<evidence type="ECO:0000256" key="1">
    <source>
        <dbReference type="ARBA" id="ARBA00004141"/>
    </source>
</evidence>
<evidence type="ECO:0000256" key="5">
    <source>
        <dbReference type="SAM" id="MobiDB-lite"/>
    </source>
</evidence>
<feature type="region of interest" description="Disordered" evidence="5">
    <location>
        <begin position="544"/>
        <end position="564"/>
    </location>
</feature>
<proteinExistence type="predicted"/>
<dbReference type="GO" id="GO:0005886">
    <property type="term" value="C:plasma membrane"/>
    <property type="evidence" value="ECO:0007669"/>
    <property type="project" value="TreeGrafter"/>
</dbReference>
<dbReference type="PANTHER" id="PTHR23112:SF37">
    <property type="entry name" value="G PROTEIN-COUPLED RECEPTOR GPR1"/>
    <property type="match status" value="1"/>
</dbReference>
<gene>
    <name evidence="7" type="ORF">CIHG_09379</name>
</gene>
<evidence type="ECO:0000256" key="2">
    <source>
        <dbReference type="ARBA" id="ARBA00022692"/>
    </source>
</evidence>
<dbReference type="VEuPathDB" id="FungiDB:CIHG_09379"/>
<dbReference type="OrthoDB" id="100006at2759"/>
<keyword evidence="4 6" id="KW-0472">Membrane</keyword>
<evidence type="ECO:0000256" key="4">
    <source>
        <dbReference type="ARBA" id="ARBA00023136"/>
    </source>
</evidence>
<feature type="compositionally biased region" description="Basic residues" evidence="5">
    <location>
        <begin position="490"/>
        <end position="500"/>
    </location>
</feature>
<evidence type="ECO:0000256" key="3">
    <source>
        <dbReference type="ARBA" id="ARBA00022989"/>
    </source>
</evidence>
<dbReference type="PANTHER" id="PTHR23112">
    <property type="entry name" value="G PROTEIN-COUPLED RECEPTOR 157-RELATED"/>
    <property type="match status" value="1"/>
</dbReference>
<name>A0A0J8S5D1_COCIT</name>
<feature type="compositionally biased region" description="Polar residues" evidence="5">
    <location>
        <begin position="552"/>
        <end position="561"/>
    </location>
</feature>
<reference evidence="8" key="1">
    <citation type="journal article" date="2010" name="Genome Res.">
        <title>Population genomic sequencing of Coccidioides fungi reveals recent hybridization and transposon control.</title>
        <authorList>
            <person name="Neafsey D.E."/>
            <person name="Barker B.M."/>
            <person name="Sharpton T.J."/>
            <person name="Stajich J.E."/>
            <person name="Park D.J."/>
            <person name="Whiston E."/>
            <person name="Hung C.-Y."/>
            <person name="McMahan C."/>
            <person name="White J."/>
            <person name="Sykes S."/>
            <person name="Heiman D."/>
            <person name="Young S."/>
            <person name="Zeng Q."/>
            <person name="Abouelleil A."/>
            <person name="Aftuck L."/>
            <person name="Bessette D."/>
            <person name="Brown A."/>
            <person name="FitzGerald M."/>
            <person name="Lui A."/>
            <person name="Macdonald J.P."/>
            <person name="Priest M."/>
            <person name="Orbach M.J."/>
            <person name="Galgiani J.N."/>
            <person name="Kirkland T.N."/>
            <person name="Cole G.T."/>
            <person name="Birren B.W."/>
            <person name="Henn M.R."/>
            <person name="Taylor J.W."/>
            <person name="Rounsley S.D."/>
        </authorList>
    </citation>
    <scope>NUCLEOTIDE SEQUENCE [LARGE SCALE GENOMIC DNA]</scope>
    <source>
        <strain evidence="8">H538.4</strain>
    </source>
</reference>
<evidence type="ECO:0000313" key="7">
    <source>
        <dbReference type="EMBL" id="KMU91569.1"/>
    </source>
</evidence>
<feature type="region of interest" description="Disordered" evidence="5">
    <location>
        <begin position="488"/>
        <end position="514"/>
    </location>
</feature>
<organism evidence="7 8">
    <name type="scientific">Coccidioides immitis H538.4</name>
    <dbReference type="NCBI Taxonomy" id="396776"/>
    <lineage>
        <taxon>Eukaryota</taxon>
        <taxon>Fungi</taxon>
        <taxon>Dikarya</taxon>
        <taxon>Ascomycota</taxon>
        <taxon>Pezizomycotina</taxon>
        <taxon>Eurotiomycetes</taxon>
        <taxon>Eurotiomycetidae</taxon>
        <taxon>Onygenales</taxon>
        <taxon>Onygenaceae</taxon>
        <taxon>Coccidioides</taxon>
    </lineage>
</organism>
<evidence type="ECO:0000313" key="8">
    <source>
        <dbReference type="Proteomes" id="UP000054563"/>
    </source>
</evidence>
<protein>
    <submittedName>
        <fullName evidence="7">Uncharacterized protein</fullName>
    </submittedName>
</protein>
<dbReference type="GO" id="GO:0004930">
    <property type="term" value="F:G protein-coupled receptor activity"/>
    <property type="evidence" value="ECO:0007669"/>
    <property type="project" value="TreeGrafter"/>
</dbReference>
<keyword evidence="3 6" id="KW-1133">Transmembrane helix</keyword>
<feature type="transmembrane region" description="Helical" evidence="6">
    <location>
        <begin position="311"/>
        <end position="333"/>
    </location>
</feature>
<feature type="region of interest" description="Disordered" evidence="5">
    <location>
        <begin position="1"/>
        <end position="38"/>
    </location>
</feature>
<evidence type="ECO:0000256" key="6">
    <source>
        <dbReference type="SAM" id="Phobius"/>
    </source>
</evidence>
<dbReference type="EMBL" id="DS017038">
    <property type="protein sequence ID" value="KMU91569.1"/>
    <property type="molecule type" value="Genomic_DNA"/>
</dbReference>
<feature type="transmembrane region" description="Helical" evidence="6">
    <location>
        <begin position="388"/>
        <end position="408"/>
    </location>
</feature>